<keyword evidence="4" id="KW-1003">Cell membrane</keyword>
<dbReference type="CDD" id="cd00082">
    <property type="entry name" value="HisKA"/>
    <property type="match status" value="1"/>
</dbReference>
<dbReference type="InterPro" id="IPR036097">
    <property type="entry name" value="HisK_dim/P_sf"/>
</dbReference>
<dbReference type="CDD" id="cd00075">
    <property type="entry name" value="HATPase"/>
    <property type="match status" value="1"/>
</dbReference>
<dbReference type="SMART" id="SM00388">
    <property type="entry name" value="HisKA"/>
    <property type="match status" value="1"/>
</dbReference>
<dbReference type="InterPro" id="IPR036890">
    <property type="entry name" value="HATPase_C_sf"/>
</dbReference>
<evidence type="ECO:0000313" key="17">
    <source>
        <dbReference type="EMBL" id="MSS35049.1"/>
    </source>
</evidence>
<reference evidence="17 18" key="1">
    <citation type="submission" date="2019-08" db="EMBL/GenBank/DDBJ databases">
        <title>In-depth cultivation of the pig gut microbiome towards novel bacterial diversity and tailored functional studies.</title>
        <authorList>
            <person name="Wylensek D."/>
            <person name="Hitch T.C.A."/>
            <person name="Clavel T."/>
        </authorList>
    </citation>
    <scope>NUCLEOTIDE SEQUENCE [LARGE SCALE GENOMIC DNA]</scope>
    <source>
        <strain evidence="17 18">WCA-389-WT-23D1</strain>
    </source>
</reference>
<evidence type="ECO:0000256" key="3">
    <source>
        <dbReference type="ARBA" id="ARBA00012438"/>
    </source>
</evidence>
<evidence type="ECO:0000259" key="15">
    <source>
        <dbReference type="PROSITE" id="PS50109"/>
    </source>
</evidence>
<evidence type="ECO:0000256" key="12">
    <source>
        <dbReference type="ARBA" id="ARBA00023012"/>
    </source>
</evidence>
<dbReference type="GO" id="GO:0005524">
    <property type="term" value="F:ATP binding"/>
    <property type="evidence" value="ECO:0007669"/>
    <property type="project" value="UniProtKB-KW"/>
</dbReference>
<comment type="catalytic activity">
    <reaction evidence="1">
        <text>ATP + protein L-histidine = ADP + protein N-phospho-L-histidine.</text>
        <dbReference type="EC" id="2.7.13.3"/>
    </reaction>
</comment>
<dbReference type="InterPro" id="IPR003661">
    <property type="entry name" value="HisK_dim/P_dom"/>
</dbReference>
<dbReference type="Proteomes" id="UP000429958">
    <property type="component" value="Unassembled WGS sequence"/>
</dbReference>
<dbReference type="PROSITE" id="PS50885">
    <property type="entry name" value="HAMP"/>
    <property type="match status" value="1"/>
</dbReference>
<keyword evidence="7 14" id="KW-0812">Transmembrane</keyword>
<dbReference type="AlphaFoldDB" id="A0A7X2TAN1"/>
<evidence type="ECO:0000256" key="7">
    <source>
        <dbReference type="ARBA" id="ARBA00022692"/>
    </source>
</evidence>
<dbReference type="InterPro" id="IPR005467">
    <property type="entry name" value="His_kinase_dom"/>
</dbReference>
<dbReference type="Pfam" id="PF14501">
    <property type="entry name" value="HATPase_c_5"/>
    <property type="match status" value="1"/>
</dbReference>
<evidence type="ECO:0000256" key="5">
    <source>
        <dbReference type="ARBA" id="ARBA00022553"/>
    </source>
</evidence>
<keyword evidence="6" id="KW-0808">Transferase</keyword>
<proteinExistence type="predicted"/>
<feature type="transmembrane region" description="Helical" evidence="14">
    <location>
        <begin position="65"/>
        <end position="87"/>
    </location>
</feature>
<keyword evidence="5" id="KW-0597">Phosphoprotein</keyword>
<evidence type="ECO:0000256" key="14">
    <source>
        <dbReference type="SAM" id="Phobius"/>
    </source>
</evidence>
<sequence length="346" mass="40098">MWRSRKKERRERLSWEVLGILGATAAIAIFFFGFLYYTAMSVATTYYEEKDIYLTEMQILTMNGWIRSLSLCAAVIFFVALFLFLMAQKLMYLREIIHGVEALRTHRMDFVIPVEGNNELAELAQSINFLAETERMMKARESEMQKEREGLIRTLSHDIRTPLTAILSYTEYMKQKGQPEPEEVYEYVGLMGRKAQQIKELTDRLLDTGRRSSERIDNGKLLMEQLAAEWEDGLEEEFDCTVHLEHCPAFSGTFDVQELRRIFDNLASNVEKYADPEGKVELWVSEQGEGLVIRQRNRRKAEKAKVESHKLGLESIRQIARNHGGDVDTESDESMFEIRILLSGIL</sequence>
<dbReference type="Pfam" id="PF00512">
    <property type="entry name" value="HisKA"/>
    <property type="match status" value="1"/>
</dbReference>
<dbReference type="EMBL" id="VUMD01000001">
    <property type="protein sequence ID" value="MSS35049.1"/>
    <property type="molecule type" value="Genomic_DNA"/>
</dbReference>
<evidence type="ECO:0000259" key="16">
    <source>
        <dbReference type="PROSITE" id="PS50885"/>
    </source>
</evidence>
<feature type="domain" description="Histidine kinase" evidence="15">
    <location>
        <begin position="154"/>
        <end position="346"/>
    </location>
</feature>
<feature type="domain" description="HAMP" evidence="16">
    <location>
        <begin position="93"/>
        <end position="139"/>
    </location>
</feature>
<dbReference type="SUPFAM" id="SSF55874">
    <property type="entry name" value="ATPase domain of HSP90 chaperone/DNA topoisomerase II/histidine kinase"/>
    <property type="match status" value="1"/>
</dbReference>
<dbReference type="RefSeq" id="WP_154470477.1">
    <property type="nucleotide sequence ID" value="NZ_VUMD01000001.1"/>
</dbReference>
<evidence type="ECO:0000256" key="2">
    <source>
        <dbReference type="ARBA" id="ARBA00004651"/>
    </source>
</evidence>
<evidence type="ECO:0000256" key="9">
    <source>
        <dbReference type="ARBA" id="ARBA00022777"/>
    </source>
</evidence>
<dbReference type="GO" id="GO:0000155">
    <property type="term" value="F:phosphorelay sensor kinase activity"/>
    <property type="evidence" value="ECO:0007669"/>
    <property type="project" value="InterPro"/>
</dbReference>
<dbReference type="PANTHER" id="PTHR45528:SF1">
    <property type="entry name" value="SENSOR HISTIDINE KINASE CPXA"/>
    <property type="match status" value="1"/>
</dbReference>
<dbReference type="Gene3D" id="3.30.565.10">
    <property type="entry name" value="Histidine kinase-like ATPase, C-terminal domain"/>
    <property type="match status" value="1"/>
</dbReference>
<keyword evidence="11 14" id="KW-1133">Transmembrane helix</keyword>
<keyword evidence="8" id="KW-0547">Nucleotide-binding</keyword>
<name>A0A7X2TAN1_9CLOT</name>
<keyword evidence="12" id="KW-0902">Two-component regulatory system</keyword>
<keyword evidence="18" id="KW-1185">Reference proteome</keyword>
<dbReference type="InterPro" id="IPR032834">
    <property type="entry name" value="NatK-like_C"/>
</dbReference>
<dbReference type="PROSITE" id="PS50109">
    <property type="entry name" value="HIS_KIN"/>
    <property type="match status" value="1"/>
</dbReference>
<organism evidence="17 18">
    <name type="scientific">Clostridium porci</name>
    <dbReference type="NCBI Taxonomy" id="2605778"/>
    <lineage>
        <taxon>Bacteria</taxon>
        <taxon>Bacillati</taxon>
        <taxon>Bacillota</taxon>
        <taxon>Clostridia</taxon>
        <taxon>Eubacteriales</taxon>
        <taxon>Clostridiaceae</taxon>
        <taxon>Clostridium</taxon>
    </lineage>
</organism>
<dbReference type="Gene3D" id="1.10.287.130">
    <property type="match status" value="1"/>
</dbReference>
<comment type="caution">
    <text evidence="17">The sequence shown here is derived from an EMBL/GenBank/DDBJ whole genome shotgun (WGS) entry which is preliminary data.</text>
</comment>
<dbReference type="EC" id="2.7.13.3" evidence="3"/>
<feature type="transmembrane region" description="Helical" evidence="14">
    <location>
        <begin position="12"/>
        <end position="37"/>
    </location>
</feature>
<evidence type="ECO:0000256" key="6">
    <source>
        <dbReference type="ARBA" id="ARBA00022679"/>
    </source>
</evidence>
<keyword evidence="13 14" id="KW-0472">Membrane</keyword>
<evidence type="ECO:0000256" key="4">
    <source>
        <dbReference type="ARBA" id="ARBA00022475"/>
    </source>
</evidence>
<evidence type="ECO:0000256" key="1">
    <source>
        <dbReference type="ARBA" id="ARBA00000085"/>
    </source>
</evidence>
<evidence type="ECO:0000256" key="8">
    <source>
        <dbReference type="ARBA" id="ARBA00022741"/>
    </source>
</evidence>
<evidence type="ECO:0000256" key="10">
    <source>
        <dbReference type="ARBA" id="ARBA00022840"/>
    </source>
</evidence>
<evidence type="ECO:0000256" key="11">
    <source>
        <dbReference type="ARBA" id="ARBA00022989"/>
    </source>
</evidence>
<dbReference type="SUPFAM" id="SSF47384">
    <property type="entry name" value="Homodimeric domain of signal transducing histidine kinase"/>
    <property type="match status" value="1"/>
</dbReference>
<dbReference type="CDD" id="cd06225">
    <property type="entry name" value="HAMP"/>
    <property type="match status" value="1"/>
</dbReference>
<keyword evidence="10" id="KW-0067">ATP-binding</keyword>
<gene>
    <name evidence="17" type="ORF">FYJ39_00255</name>
</gene>
<evidence type="ECO:0000256" key="13">
    <source>
        <dbReference type="ARBA" id="ARBA00023136"/>
    </source>
</evidence>
<dbReference type="PANTHER" id="PTHR45528">
    <property type="entry name" value="SENSOR HISTIDINE KINASE CPXA"/>
    <property type="match status" value="1"/>
</dbReference>
<protein>
    <recommendedName>
        <fullName evidence="3">histidine kinase</fullName>
        <ecNumber evidence="3">2.7.13.3</ecNumber>
    </recommendedName>
</protein>
<dbReference type="GO" id="GO:0005886">
    <property type="term" value="C:plasma membrane"/>
    <property type="evidence" value="ECO:0007669"/>
    <property type="project" value="UniProtKB-SubCell"/>
</dbReference>
<dbReference type="InterPro" id="IPR050398">
    <property type="entry name" value="HssS/ArlS-like"/>
</dbReference>
<accession>A0A7X2TAN1</accession>
<evidence type="ECO:0000313" key="18">
    <source>
        <dbReference type="Proteomes" id="UP000429958"/>
    </source>
</evidence>
<dbReference type="InterPro" id="IPR003660">
    <property type="entry name" value="HAMP_dom"/>
</dbReference>
<keyword evidence="9 17" id="KW-0418">Kinase</keyword>
<comment type="subcellular location">
    <subcellularLocation>
        <location evidence="2">Cell membrane</location>
        <topology evidence="2">Multi-pass membrane protein</topology>
    </subcellularLocation>
</comment>